<evidence type="ECO:0000313" key="3">
    <source>
        <dbReference type="Proteomes" id="UP001348265"/>
    </source>
</evidence>
<organism evidence="2 3">
    <name type="scientific">Streptomyces chrestomyceticus</name>
    <dbReference type="NCBI Taxonomy" id="68185"/>
    <lineage>
        <taxon>Bacteria</taxon>
        <taxon>Bacillati</taxon>
        <taxon>Actinomycetota</taxon>
        <taxon>Actinomycetes</taxon>
        <taxon>Kitasatosporales</taxon>
        <taxon>Streptomycetaceae</taxon>
        <taxon>Streptomyces</taxon>
    </lineage>
</organism>
<comment type="caution">
    <text evidence="2">The sequence shown here is derived from an EMBL/GenBank/DDBJ whole genome shotgun (WGS) entry which is preliminary data.</text>
</comment>
<keyword evidence="3" id="KW-1185">Reference proteome</keyword>
<protein>
    <submittedName>
        <fullName evidence="2">Uncharacterized protein</fullName>
    </submittedName>
</protein>
<feature type="region of interest" description="Disordered" evidence="1">
    <location>
        <begin position="70"/>
        <end position="90"/>
    </location>
</feature>
<evidence type="ECO:0000313" key="2">
    <source>
        <dbReference type="EMBL" id="MEF3115868.1"/>
    </source>
</evidence>
<name>A0ABU7WYW2_9ACTN</name>
<dbReference type="RefSeq" id="WP_331787846.1">
    <property type="nucleotide sequence ID" value="NZ_JAVFKM010000011.1"/>
</dbReference>
<reference evidence="2 3" key="1">
    <citation type="submission" date="2023-08" db="EMBL/GenBank/DDBJ databases">
        <authorList>
            <person name="Sharma P."/>
            <person name="Verma V."/>
            <person name="Mohan M.K."/>
            <person name="Dubey A.K."/>
        </authorList>
    </citation>
    <scope>NUCLEOTIDE SEQUENCE [LARGE SCALE GENOMIC DNA]</scope>
    <source>
        <strain evidence="2 3">ADP4</strain>
    </source>
</reference>
<proteinExistence type="predicted"/>
<sequence length="90" mass="9781">MGVIDPQWIPALREDGRYGRLLNLVQRLAEEREREREGAVPICGSCQGGQVTVQEDDGTKHTVQCERCDGTGTVPELADNEDNGEAAGGR</sequence>
<gene>
    <name evidence="2" type="ORF">RB636_22060</name>
</gene>
<evidence type="ECO:0000256" key="1">
    <source>
        <dbReference type="SAM" id="MobiDB-lite"/>
    </source>
</evidence>
<accession>A0ABU7WYW2</accession>
<dbReference type="EMBL" id="JAVFKM010000011">
    <property type="protein sequence ID" value="MEF3115868.1"/>
    <property type="molecule type" value="Genomic_DNA"/>
</dbReference>
<dbReference type="Proteomes" id="UP001348265">
    <property type="component" value="Unassembled WGS sequence"/>
</dbReference>